<dbReference type="Proteomes" id="UP000321393">
    <property type="component" value="Unassembled WGS sequence"/>
</dbReference>
<evidence type="ECO:0000313" key="3">
    <source>
        <dbReference type="Proteomes" id="UP000321393"/>
    </source>
</evidence>
<name>A0A5A7UAX9_CUCMM</name>
<reference evidence="3 4" key="1">
    <citation type="submission" date="2019-08" db="EMBL/GenBank/DDBJ databases">
        <title>Draft genome sequences of two oriental melons (Cucumis melo L. var makuwa).</title>
        <authorList>
            <person name="Kwon S.-Y."/>
        </authorList>
    </citation>
    <scope>NUCLEOTIDE SEQUENCE [LARGE SCALE GENOMIC DNA]</scope>
    <source>
        <strain evidence="4">cv. Chang Bougi</strain>
        <strain evidence="3">cv. SW 3</strain>
        <tissue evidence="1">Leaf</tissue>
    </source>
</reference>
<organism evidence="1 3">
    <name type="scientific">Cucumis melo var. makuwa</name>
    <name type="common">Oriental melon</name>
    <dbReference type="NCBI Taxonomy" id="1194695"/>
    <lineage>
        <taxon>Eukaryota</taxon>
        <taxon>Viridiplantae</taxon>
        <taxon>Streptophyta</taxon>
        <taxon>Embryophyta</taxon>
        <taxon>Tracheophyta</taxon>
        <taxon>Spermatophyta</taxon>
        <taxon>Magnoliopsida</taxon>
        <taxon>eudicotyledons</taxon>
        <taxon>Gunneridae</taxon>
        <taxon>Pentapetalae</taxon>
        <taxon>rosids</taxon>
        <taxon>fabids</taxon>
        <taxon>Cucurbitales</taxon>
        <taxon>Cucurbitaceae</taxon>
        <taxon>Benincaseae</taxon>
        <taxon>Cucumis</taxon>
    </lineage>
</organism>
<sequence length="117" mass="13379">MTNPIKSCAYSKMSENDKYDITIPEDMGEKDIVDETEVRAETSGNEAEQGHLDNLDEYDPFLNIPIVLREGTRFCTKHPICNYVSYDTLSLQFKAFTASLDFTVIPKNIHIDLECHE</sequence>
<accession>A0A5A7UAX9</accession>
<dbReference type="AlphaFoldDB" id="A0A5A7UAX9"/>
<evidence type="ECO:0000313" key="4">
    <source>
        <dbReference type="Proteomes" id="UP000321947"/>
    </source>
</evidence>
<keyword evidence="1" id="KW-0548">Nucleotidyltransferase</keyword>
<keyword evidence="1" id="KW-0695">RNA-directed DNA polymerase</keyword>
<dbReference type="OrthoDB" id="1306334at2759"/>
<dbReference type="EMBL" id="SSTD01011803">
    <property type="protein sequence ID" value="TYK09421.1"/>
    <property type="molecule type" value="Genomic_DNA"/>
</dbReference>
<gene>
    <name evidence="2" type="ORF">E5676_scaffold504G00570</name>
    <name evidence="1" type="ORF">E6C27_scaffold207G002110</name>
</gene>
<evidence type="ECO:0000313" key="2">
    <source>
        <dbReference type="EMBL" id="TYK09421.1"/>
    </source>
</evidence>
<comment type="caution">
    <text evidence="1">The sequence shown here is derived from an EMBL/GenBank/DDBJ whole genome shotgun (WGS) entry which is preliminary data.</text>
</comment>
<proteinExistence type="predicted"/>
<dbReference type="Proteomes" id="UP000321947">
    <property type="component" value="Unassembled WGS sequence"/>
</dbReference>
<protein>
    <submittedName>
        <fullName evidence="1">Reverse transcriptase</fullName>
    </submittedName>
</protein>
<keyword evidence="1" id="KW-0808">Transferase</keyword>
<evidence type="ECO:0000313" key="1">
    <source>
        <dbReference type="EMBL" id="KAA0052368.1"/>
    </source>
</evidence>
<dbReference type="EMBL" id="SSTE01010863">
    <property type="protein sequence ID" value="KAA0052368.1"/>
    <property type="molecule type" value="Genomic_DNA"/>
</dbReference>
<dbReference type="GO" id="GO:0003964">
    <property type="term" value="F:RNA-directed DNA polymerase activity"/>
    <property type="evidence" value="ECO:0007669"/>
    <property type="project" value="UniProtKB-KW"/>
</dbReference>